<protein>
    <recommendedName>
        <fullName evidence="3">Single-stranded-DNA-specific exonuclease RecJ</fullName>
    </recommendedName>
</protein>
<dbReference type="STRING" id="768706.Desor_0941"/>
<gene>
    <name evidence="1" type="ordered locus">Desor_0941</name>
</gene>
<dbReference type="eggNOG" id="COG0608">
    <property type="taxonomic scope" value="Bacteria"/>
</dbReference>
<proteinExistence type="predicted"/>
<organism evidence="1 2">
    <name type="scientific">Desulfosporosinus orientis (strain ATCC 19365 / DSM 765 / NCIMB 8382 / VKM B-1628 / Singapore I)</name>
    <name type="common">Desulfotomaculum orientis</name>
    <dbReference type="NCBI Taxonomy" id="768706"/>
    <lineage>
        <taxon>Bacteria</taxon>
        <taxon>Bacillati</taxon>
        <taxon>Bacillota</taxon>
        <taxon>Clostridia</taxon>
        <taxon>Eubacteriales</taxon>
        <taxon>Desulfitobacteriaceae</taxon>
        <taxon>Desulfosporosinus</taxon>
    </lineage>
</organism>
<dbReference type="EMBL" id="CP003108">
    <property type="protein sequence ID" value="AET66617.1"/>
    <property type="molecule type" value="Genomic_DNA"/>
</dbReference>
<dbReference type="Proteomes" id="UP000006346">
    <property type="component" value="Chromosome"/>
</dbReference>
<dbReference type="InterPro" id="IPR038763">
    <property type="entry name" value="DHH_sf"/>
</dbReference>
<dbReference type="PANTHER" id="PTHR30255:SF2">
    <property type="entry name" value="SINGLE-STRANDED-DNA-SPECIFIC EXONUCLEASE RECJ"/>
    <property type="match status" value="1"/>
</dbReference>
<dbReference type="PATRIC" id="fig|768706.3.peg.909"/>
<evidence type="ECO:0000313" key="2">
    <source>
        <dbReference type="Proteomes" id="UP000006346"/>
    </source>
</evidence>
<reference evidence="1 2" key="2">
    <citation type="journal article" date="2012" name="J. Bacteriol.">
        <title>Complete genome sequences of Desulfosporosinus orientis DSM765T, Desulfosporosinus youngiae DSM17734T, Desulfosporosinus meridiei DSM13257T, and Desulfosporosinus acidiphilus DSM22704T.</title>
        <authorList>
            <person name="Pester M."/>
            <person name="Brambilla E."/>
            <person name="Alazard D."/>
            <person name="Rattei T."/>
            <person name="Weinmaier T."/>
            <person name="Han J."/>
            <person name="Lucas S."/>
            <person name="Lapidus A."/>
            <person name="Cheng J.F."/>
            <person name="Goodwin L."/>
            <person name="Pitluck S."/>
            <person name="Peters L."/>
            <person name="Ovchinnikova G."/>
            <person name="Teshima H."/>
            <person name="Detter J.C."/>
            <person name="Han C.S."/>
            <person name="Tapia R."/>
            <person name="Land M.L."/>
            <person name="Hauser L."/>
            <person name="Kyrpides N.C."/>
            <person name="Ivanova N.N."/>
            <person name="Pagani I."/>
            <person name="Huntmann M."/>
            <person name="Wei C.L."/>
            <person name="Davenport K.W."/>
            <person name="Daligault H."/>
            <person name="Chain P.S."/>
            <person name="Chen A."/>
            <person name="Mavromatis K."/>
            <person name="Markowitz V."/>
            <person name="Szeto E."/>
            <person name="Mikhailova N."/>
            <person name="Pati A."/>
            <person name="Wagner M."/>
            <person name="Woyke T."/>
            <person name="Ollivier B."/>
            <person name="Klenk H.P."/>
            <person name="Spring S."/>
            <person name="Loy A."/>
        </authorList>
    </citation>
    <scope>NUCLEOTIDE SEQUENCE [LARGE SCALE GENOMIC DNA]</scope>
    <source>
        <strain evidence="2">ATCC 19365 / DSM 765 / NCIMB 8382 / VKM B-1628</strain>
    </source>
</reference>
<dbReference type="AlphaFoldDB" id="G7W5H0"/>
<dbReference type="HOGENOM" id="CLU_2069302_0_0_9"/>
<keyword evidence="2" id="KW-1185">Reference proteome</keyword>
<sequence length="118" mass="13777">MSGSYICRRIWIMVAAIFGLFYNESLEEYFVKRIWSVEHSSGQVAEKLYNVLGISPVVSEILFQRGYRRPEEAIEFLRPTLLNLHSPFSFCDMSLAVDRLSYALKHQEKVLVYGDYDK</sequence>
<dbReference type="PANTHER" id="PTHR30255">
    <property type="entry name" value="SINGLE-STRANDED-DNA-SPECIFIC EXONUCLEASE RECJ"/>
    <property type="match status" value="1"/>
</dbReference>
<evidence type="ECO:0008006" key="3">
    <source>
        <dbReference type="Google" id="ProtNLM"/>
    </source>
</evidence>
<reference evidence="2" key="1">
    <citation type="submission" date="2011-11" db="EMBL/GenBank/DDBJ databases">
        <title>Complete sequence of Desulfosporosinus orientis DSM 765.</title>
        <authorList>
            <person name="Lucas S."/>
            <person name="Han J."/>
            <person name="Lapidus A."/>
            <person name="Cheng J.-F."/>
            <person name="Goodwin L."/>
            <person name="Pitluck S."/>
            <person name="Peters L."/>
            <person name="Ovchinnikova G."/>
            <person name="Teshima H."/>
            <person name="Detter J.C."/>
            <person name="Han C."/>
            <person name="Tapia R."/>
            <person name="Land M."/>
            <person name="Hauser L."/>
            <person name="Kyrpides N."/>
            <person name="Ivanova N."/>
            <person name="Pagani I."/>
            <person name="Pester M."/>
            <person name="Spring S."/>
            <person name="Ollivier B."/>
            <person name="Rattei T."/>
            <person name="Klenk H.-P."/>
            <person name="Wagner M."/>
            <person name="Loy A."/>
            <person name="Woyke T."/>
        </authorList>
    </citation>
    <scope>NUCLEOTIDE SEQUENCE [LARGE SCALE GENOMIC DNA]</scope>
    <source>
        <strain evidence="2">ATCC 19365 / DSM 765 / NCIMB 8382 / VKM B-1628</strain>
    </source>
</reference>
<evidence type="ECO:0000313" key="1">
    <source>
        <dbReference type="EMBL" id="AET66617.1"/>
    </source>
</evidence>
<name>G7W5H0_DESOD</name>
<dbReference type="KEGG" id="dor:Desor_0941"/>
<dbReference type="SUPFAM" id="SSF64182">
    <property type="entry name" value="DHH phosphoesterases"/>
    <property type="match status" value="1"/>
</dbReference>
<accession>G7W5H0</accession>
<dbReference type="InterPro" id="IPR051673">
    <property type="entry name" value="SSDNA_exonuclease_RecJ"/>
</dbReference>